<gene>
    <name evidence="1" type="ORF">SDJN03_25384</name>
</gene>
<sequence length="74" mass="8581">MARDLNSSPWSSLMDNEVYTTGRELKVCARLLPSPVSCKIKCCRKFNVQLLLTKGYTNLCKINMLWIVRNRMLD</sequence>
<reference evidence="1 2" key="1">
    <citation type="journal article" date="2021" name="Hortic Res">
        <title>The domestication of Cucurbita argyrosperma as revealed by the genome of its wild relative.</title>
        <authorList>
            <person name="Barrera-Redondo J."/>
            <person name="Sanchez-de la Vega G."/>
            <person name="Aguirre-Liguori J.A."/>
            <person name="Castellanos-Morales G."/>
            <person name="Gutierrez-Guerrero Y.T."/>
            <person name="Aguirre-Dugua X."/>
            <person name="Aguirre-Planter E."/>
            <person name="Tenaillon M.I."/>
            <person name="Lira-Saade R."/>
            <person name="Eguiarte L.E."/>
        </authorList>
    </citation>
    <scope>NUCLEOTIDE SEQUENCE [LARGE SCALE GENOMIC DNA]</scope>
    <source>
        <strain evidence="1">JBR-2021</strain>
    </source>
</reference>
<dbReference type="AlphaFoldDB" id="A0AAV6MAJ4"/>
<dbReference type="Proteomes" id="UP000685013">
    <property type="component" value="Chromosome 16"/>
</dbReference>
<dbReference type="EMBL" id="JAGKQH010000016">
    <property type="protein sequence ID" value="KAG6577810.1"/>
    <property type="molecule type" value="Genomic_DNA"/>
</dbReference>
<proteinExistence type="predicted"/>
<organism evidence="1 2">
    <name type="scientific">Cucurbita argyrosperma subsp. sororia</name>
    <dbReference type="NCBI Taxonomy" id="37648"/>
    <lineage>
        <taxon>Eukaryota</taxon>
        <taxon>Viridiplantae</taxon>
        <taxon>Streptophyta</taxon>
        <taxon>Embryophyta</taxon>
        <taxon>Tracheophyta</taxon>
        <taxon>Spermatophyta</taxon>
        <taxon>Magnoliopsida</taxon>
        <taxon>eudicotyledons</taxon>
        <taxon>Gunneridae</taxon>
        <taxon>Pentapetalae</taxon>
        <taxon>rosids</taxon>
        <taxon>fabids</taxon>
        <taxon>Cucurbitales</taxon>
        <taxon>Cucurbitaceae</taxon>
        <taxon>Cucurbiteae</taxon>
        <taxon>Cucurbita</taxon>
    </lineage>
</organism>
<name>A0AAV6MAJ4_9ROSI</name>
<feature type="non-terminal residue" evidence="1">
    <location>
        <position position="1"/>
    </location>
</feature>
<comment type="caution">
    <text evidence="1">The sequence shown here is derived from an EMBL/GenBank/DDBJ whole genome shotgun (WGS) entry which is preliminary data.</text>
</comment>
<evidence type="ECO:0000313" key="2">
    <source>
        <dbReference type="Proteomes" id="UP000685013"/>
    </source>
</evidence>
<keyword evidence="2" id="KW-1185">Reference proteome</keyword>
<accession>A0AAV6MAJ4</accession>
<protein>
    <submittedName>
        <fullName evidence="1">Uncharacterized protein</fullName>
    </submittedName>
</protein>
<evidence type="ECO:0000313" key="1">
    <source>
        <dbReference type="EMBL" id="KAG6577810.1"/>
    </source>
</evidence>